<dbReference type="GO" id="GO:0016740">
    <property type="term" value="F:transferase activity"/>
    <property type="evidence" value="ECO:0007669"/>
    <property type="project" value="UniProtKB-KW"/>
</dbReference>
<keyword evidence="3" id="KW-1185">Reference proteome</keyword>
<accession>A0A3E1P417</accession>
<keyword evidence="2" id="KW-0808">Transferase</keyword>
<proteinExistence type="predicted"/>
<dbReference type="EMBL" id="QTJV01000003">
    <property type="protein sequence ID" value="RFM34936.1"/>
    <property type="molecule type" value="Genomic_DNA"/>
</dbReference>
<dbReference type="PANTHER" id="PTHR43685">
    <property type="entry name" value="GLYCOSYLTRANSFERASE"/>
    <property type="match status" value="1"/>
</dbReference>
<dbReference type="SUPFAM" id="SSF53448">
    <property type="entry name" value="Nucleotide-diphospho-sugar transferases"/>
    <property type="match status" value="1"/>
</dbReference>
<dbReference type="Proteomes" id="UP000261174">
    <property type="component" value="Unassembled WGS sequence"/>
</dbReference>
<dbReference type="AlphaFoldDB" id="A0A3E1P417"/>
<name>A0A3E1P417_9BACT</name>
<dbReference type="SUPFAM" id="SSF53756">
    <property type="entry name" value="UDP-Glycosyltransferase/glycogen phosphorylase"/>
    <property type="match status" value="1"/>
</dbReference>
<gene>
    <name evidence="2" type="ORF">DXN04_11980</name>
</gene>
<comment type="caution">
    <text evidence="2">The sequence shown here is derived from an EMBL/GenBank/DDBJ whole genome shotgun (WGS) entry which is preliminary data.</text>
</comment>
<dbReference type="InterPro" id="IPR050834">
    <property type="entry name" value="Glycosyltransf_2"/>
</dbReference>
<evidence type="ECO:0000313" key="3">
    <source>
        <dbReference type="Proteomes" id="UP000261174"/>
    </source>
</evidence>
<dbReference type="CDD" id="cd00761">
    <property type="entry name" value="Glyco_tranf_GTA_type"/>
    <property type="match status" value="1"/>
</dbReference>
<reference evidence="2 3" key="1">
    <citation type="submission" date="2018-08" db="EMBL/GenBank/DDBJ databases">
        <title>Chitinophaga sp. K20C18050901, a novel bacterium isolated from forest soil.</title>
        <authorList>
            <person name="Wang C."/>
        </authorList>
    </citation>
    <scope>NUCLEOTIDE SEQUENCE [LARGE SCALE GENOMIC DNA]</scope>
    <source>
        <strain evidence="2 3">K20C18050901</strain>
    </source>
</reference>
<dbReference type="Gene3D" id="3.90.550.10">
    <property type="entry name" value="Spore Coat Polysaccharide Biosynthesis Protein SpsA, Chain A"/>
    <property type="match status" value="1"/>
</dbReference>
<dbReference type="InterPro" id="IPR029044">
    <property type="entry name" value="Nucleotide-diphossugar_trans"/>
</dbReference>
<protein>
    <submittedName>
        <fullName evidence="2">Glycosyltransferase</fullName>
    </submittedName>
</protein>
<dbReference type="Gene3D" id="3.40.50.2000">
    <property type="entry name" value="Glycogen Phosphorylase B"/>
    <property type="match status" value="1"/>
</dbReference>
<dbReference type="InterPro" id="IPR001173">
    <property type="entry name" value="Glyco_trans_2-like"/>
</dbReference>
<dbReference type="PANTHER" id="PTHR43685:SF2">
    <property type="entry name" value="GLYCOSYLTRANSFERASE 2-LIKE DOMAIN-CONTAINING PROTEIN"/>
    <property type="match status" value="1"/>
</dbReference>
<sequence length="628" mass="72361">MKENRIDGISIIMPTYNQGAFIARAIKSAQLQTFSDWELIIVNDGSTDYTDEIVQEFLSDARIRYISYSTNAGLGKAINTGLDAATYSWIAYLPSDDIWFSDHLQTLHNTINSGHHEMAWSGMWHSGTDNTFSHGHANTLFTARDMFQLVQVLHRKTPARWMERDTLVTDDLNRMYWDSIGMAKNGMATLKITCEWVAHPHQRNKLIRENAMGGIHTYKRHYGVTRPLRYHSTVGNLIDEPEMYKQFRDTPKGPQARKGLKILIVGELAYNAERICALEEYGHQLYGVWIPSPEFYNTVGPLPFGNIEDIPLDGMEERIAAIKPDIIYALLNYGAIPLAHHVLLRKTGIPFVWHFKEGPFFARQYGMWKELIELYANADGAIFINEQLKDWYAQFITFESPTFIMDGDLPKKDWFINEPVERLSQKDGEIHTVMPGRPFGIDPNSLKSLADQKIHLHFYGEYFHNVWKDWATTAQEVAPNHIHFHSHCDPAQWAAEFGQYDAGWLHTFDSFNGGELIKCSWNDLNYPARMNTLAAAGLPMIQKRNEGHMVAIQSYMQQLDVGYFYDNMSSLADCFQDQQRCEQVRKNIWDQRHLFSFDHHVKALTDFFHEVIEQYHSTNNTSSNGKAL</sequence>
<feature type="domain" description="Glycosyltransferase 2-like" evidence="1">
    <location>
        <begin position="10"/>
        <end position="162"/>
    </location>
</feature>
<evidence type="ECO:0000313" key="2">
    <source>
        <dbReference type="EMBL" id="RFM34936.1"/>
    </source>
</evidence>
<dbReference type="Pfam" id="PF00535">
    <property type="entry name" value="Glycos_transf_2"/>
    <property type="match status" value="1"/>
</dbReference>
<organism evidence="2 3">
    <name type="scientific">Chitinophaga silvisoli</name>
    <dbReference type="NCBI Taxonomy" id="2291814"/>
    <lineage>
        <taxon>Bacteria</taxon>
        <taxon>Pseudomonadati</taxon>
        <taxon>Bacteroidota</taxon>
        <taxon>Chitinophagia</taxon>
        <taxon>Chitinophagales</taxon>
        <taxon>Chitinophagaceae</taxon>
        <taxon>Chitinophaga</taxon>
    </lineage>
</organism>
<dbReference type="RefSeq" id="WP_116853590.1">
    <property type="nucleotide sequence ID" value="NZ_QTJV01000003.1"/>
</dbReference>
<dbReference type="OrthoDB" id="9815829at2"/>
<evidence type="ECO:0000259" key="1">
    <source>
        <dbReference type="Pfam" id="PF00535"/>
    </source>
</evidence>